<organism evidence="5 6">
    <name type="scientific">Aliiroseovarius crassostreae</name>
    <dbReference type="NCBI Taxonomy" id="154981"/>
    <lineage>
        <taxon>Bacteria</taxon>
        <taxon>Pseudomonadati</taxon>
        <taxon>Pseudomonadota</taxon>
        <taxon>Alphaproteobacteria</taxon>
        <taxon>Rhodobacterales</taxon>
        <taxon>Paracoccaceae</taxon>
        <taxon>Aliiroseovarius</taxon>
    </lineage>
</organism>
<dbReference type="PANTHER" id="PTHR48078">
    <property type="entry name" value="THREONINE DEHYDRATASE, MITOCHONDRIAL-RELATED"/>
    <property type="match status" value="1"/>
</dbReference>
<dbReference type="GO" id="GO:0004794">
    <property type="term" value="F:threonine deaminase activity"/>
    <property type="evidence" value="ECO:0007669"/>
    <property type="project" value="TreeGrafter"/>
</dbReference>
<keyword evidence="2" id="KW-0663">Pyridoxal phosphate</keyword>
<evidence type="ECO:0000256" key="1">
    <source>
        <dbReference type="ARBA" id="ARBA00001933"/>
    </source>
</evidence>
<comment type="cofactor">
    <cofactor evidence="1">
        <name>pyridoxal 5'-phosphate</name>
        <dbReference type="ChEBI" id="CHEBI:597326"/>
    </cofactor>
</comment>
<dbReference type="GO" id="GO:0009097">
    <property type="term" value="P:isoleucine biosynthetic process"/>
    <property type="evidence" value="ECO:0007669"/>
    <property type="project" value="TreeGrafter"/>
</dbReference>
<dbReference type="InterPro" id="IPR036052">
    <property type="entry name" value="TrpB-like_PALP_sf"/>
</dbReference>
<keyword evidence="3" id="KW-0456">Lyase</keyword>
<keyword evidence="6" id="KW-1185">Reference proteome</keyword>
<dbReference type="GO" id="GO:0003941">
    <property type="term" value="F:L-serine ammonia-lyase activity"/>
    <property type="evidence" value="ECO:0007669"/>
    <property type="project" value="TreeGrafter"/>
</dbReference>
<sequence length="227" mass="23828">MAADAEKVRKLQDLGANILTFGDEAGQSEAWAREAAPSRNAMYVSPYNDWDIVAGQATIGLELLEQVPLDRPLNIFVATGGGGLIAGIAAVLKANVPEVNIWMVSAANSCAMHKSLIAKRIVDVEHLDTFAEGISGGIDSDTITFELCQALVDGLVLCTEDEILAAYRDLACSDGLLVEGAAALAYAGFLKKKSALSTESTSIVVLCGGNIDHSAIFQVVQSQCGAR</sequence>
<dbReference type="InterPro" id="IPR050147">
    <property type="entry name" value="Ser/Thr_Dehydratase"/>
</dbReference>
<dbReference type="Gene3D" id="3.40.50.1100">
    <property type="match status" value="2"/>
</dbReference>
<dbReference type="Pfam" id="PF00291">
    <property type="entry name" value="PALP"/>
    <property type="match status" value="1"/>
</dbReference>
<accession>A0A0P7I230</accession>
<evidence type="ECO:0000259" key="4">
    <source>
        <dbReference type="Pfam" id="PF00291"/>
    </source>
</evidence>
<comment type="caution">
    <text evidence="5">The sequence shown here is derived from an EMBL/GenBank/DDBJ whole genome shotgun (WGS) entry which is preliminary data.</text>
</comment>
<feature type="domain" description="Tryptophan synthase beta chain-like PALP" evidence="4">
    <location>
        <begin position="3"/>
        <end position="208"/>
    </location>
</feature>
<dbReference type="AlphaFoldDB" id="A0A0P7I230"/>
<proteinExistence type="predicted"/>
<dbReference type="EMBL" id="LKBA01000007">
    <property type="protein sequence ID" value="KPN63010.1"/>
    <property type="molecule type" value="Genomic_DNA"/>
</dbReference>
<evidence type="ECO:0000256" key="2">
    <source>
        <dbReference type="ARBA" id="ARBA00022898"/>
    </source>
</evidence>
<name>A0A0P7I230_9RHOB</name>
<dbReference type="PANTHER" id="PTHR48078:SF6">
    <property type="entry name" value="L-THREONINE DEHYDRATASE CATABOLIC TDCB"/>
    <property type="match status" value="1"/>
</dbReference>
<dbReference type="GO" id="GO:0006567">
    <property type="term" value="P:L-threonine catabolic process"/>
    <property type="evidence" value="ECO:0007669"/>
    <property type="project" value="TreeGrafter"/>
</dbReference>
<dbReference type="SUPFAM" id="SSF53686">
    <property type="entry name" value="Tryptophan synthase beta subunit-like PLP-dependent enzymes"/>
    <property type="match status" value="1"/>
</dbReference>
<reference evidence="5 6" key="1">
    <citation type="submission" date="2015-09" db="EMBL/GenBank/DDBJ databases">
        <title>Draft genome sequence of Aliiroseovarius crassostreae CV919-312TSm, the causative agent of Roseovarius Oyster Disease (formerly Juvenile Oyster Disease).</title>
        <authorList>
            <person name="Kessner L."/>
            <person name="Spinard E."/>
            <person name="Nelson D."/>
        </authorList>
    </citation>
    <scope>NUCLEOTIDE SEQUENCE [LARGE SCALE GENOMIC DNA]</scope>
    <source>
        <strain evidence="5 6">CV919-312</strain>
    </source>
</reference>
<dbReference type="Proteomes" id="UP000050471">
    <property type="component" value="Unassembled WGS sequence"/>
</dbReference>
<dbReference type="GO" id="GO:0006565">
    <property type="term" value="P:L-serine catabolic process"/>
    <property type="evidence" value="ECO:0007669"/>
    <property type="project" value="TreeGrafter"/>
</dbReference>
<evidence type="ECO:0000256" key="3">
    <source>
        <dbReference type="ARBA" id="ARBA00023239"/>
    </source>
</evidence>
<evidence type="ECO:0000313" key="6">
    <source>
        <dbReference type="Proteomes" id="UP000050471"/>
    </source>
</evidence>
<dbReference type="STRING" id="154981.AKJ29_02340"/>
<protein>
    <recommendedName>
        <fullName evidence="4">Tryptophan synthase beta chain-like PALP domain-containing protein</fullName>
    </recommendedName>
</protein>
<evidence type="ECO:0000313" key="5">
    <source>
        <dbReference type="EMBL" id="KPN63010.1"/>
    </source>
</evidence>
<dbReference type="InterPro" id="IPR001926">
    <property type="entry name" value="TrpB-like_PALP"/>
</dbReference>
<gene>
    <name evidence="5" type="ORF">AKJ29_02340</name>
</gene>